<dbReference type="Proteomes" id="UP000709295">
    <property type="component" value="Unassembled WGS sequence"/>
</dbReference>
<dbReference type="AlphaFoldDB" id="A0A8J5IGR4"/>
<dbReference type="EMBL" id="JAENGY010001241">
    <property type="protein sequence ID" value="KAG6951045.1"/>
    <property type="molecule type" value="Genomic_DNA"/>
</dbReference>
<reference evidence="2" key="1">
    <citation type="submission" date="2021-01" db="EMBL/GenBank/DDBJ databases">
        <title>Phytophthora aleatoria, a newly-described species from Pinus radiata is distinct from Phytophthora cactorum isolates based on comparative genomics.</title>
        <authorList>
            <person name="Mcdougal R."/>
            <person name="Panda P."/>
            <person name="Williams N."/>
            <person name="Studholme D.J."/>
        </authorList>
    </citation>
    <scope>NUCLEOTIDE SEQUENCE</scope>
    <source>
        <strain evidence="2">NZFS 4037</strain>
    </source>
</reference>
<gene>
    <name evidence="2" type="ORF">JG688_00013908</name>
</gene>
<sequence length="63" mass="6738">MPSLQSSSSGLVGTGAAPSWFSRTTPSLTFSLMTRMLWRLGWKVGGAFACCSPPIHLTSTCWS</sequence>
<evidence type="ECO:0000313" key="3">
    <source>
        <dbReference type="Proteomes" id="UP000709295"/>
    </source>
</evidence>
<organism evidence="2 3">
    <name type="scientific">Phytophthora aleatoria</name>
    <dbReference type="NCBI Taxonomy" id="2496075"/>
    <lineage>
        <taxon>Eukaryota</taxon>
        <taxon>Sar</taxon>
        <taxon>Stramenopiles</taxon>
        <taxon>Oomycota</taxon>
        <taxon>Peronosporomycetes</taxon>
        <taxon>Peronosporales</taxon>
        <taxon>Peronosporaceae</taxon>
        <taxon>Phytophthora</taxon>
    </lineage>
</organism>
<feature type="region of interest" description="Disordered" evidence="1">
    <location>
        <begin position="1"/>
        <end position="23"/>
    </location>
</feature>
<protein>
    <submittedName>
        <fullName evidence="2">Uncharacterized protein</fullName>
    </submittedName>
</protein>
<name>A0A8J5IGR4_9STRA</name>
<comment type="caution">
    <text evidence="2">The sequence shown here is derived from an EMBL/GenBank/DDBJ whole genome shotgun (WGS) entry which is preliminary data.</text>
</comment>
<feature type="compositionally biased region" description="Polar residues" evidence="1">
    <location>
        <begin position="1"/>
        <end position="11"/>
    </location>
</feature>
<keyword evidence="3" id="KW-1185">Reference proteome</keyword>
<evidence type="ECO:0000313" key="2">
    <source>
        <dbReference type="EMBL" id="KAG6951045.1"/>
    </source>
</evidence>
<proteinExistence type="predicted"/>
<evidence type="ECO:0000256" key="1">
    <source>
        <dbReference type="SAM" id="MobiDB-lite"/>
    </source>
</evidence>
<accession>A0A8J5IGR4</accession>